<feature type="transmembrane region" description="Helical" evidence="1">
    <location>
        <begin position="164"/>
        <end position="182"/>
    </location>
</feature>
<feature type="transmembrane region" description="Helical" evidence="1">
    <location>
        <begin position="211"/>
        <end position="233"/>
    </location>
</feature>
<keyword evidence="1" id="KW-1133">Transmembrane helix</keyword>
<evidence type="ECO:0000313" key="2">
    <source>
        <dbReference type="EMBL" id="QXM07162.1"/>
    </source>
</evidence>
<dbReference type="EMBL" id="CP078093">
    <property type="protein sequence ID" value="QXM07162.1"/>
    <property type="molecule type" value="Genomic_DNA"/>
</dbReference>
<feature type="transmembrane region" description="Helical" evidence="1">
    <location>
        <begin position="19"/>
        <end position="40"/>
    </location>
</feature>
<name>A0ABX8RFR1_9CLOT</name>
<gene>
    <name evidence="2" type="ORF">KVH43_05540</name>
</gene>
<keyword evidence="1" id="KW-0812">Transmembrane</keyword>
<organism evidence="2 3">
    <name type="scientific">Crassaminicella indica</name>
    <dbReference type="NCBI Taxonomy" id="2855394"/>
    <lineage>
        <taxon>Bacteria</taxon>
        <taxon>Bacillati</taxon>
        <taxon>Bacillota</taxon>
        <taxon>Clostridia</taxon>
        <taxon>Eubacteriales</taxon>
        <taxon>Clostridiaceae</taxon>
        <taxon>Crassaminicella</taxon>
    </lineage>
</organism>
<keyword evidence="1" id="KW-0472">Membrane</keyword>
<protein>
    <submittedName>
        <fullName evidence="2">Uncharacterized protein</fullName>
    </submittedName>
</protein>
<sequence length="237" mass="27857">MEFCIDIINRAISKIKKSFINVSIILLCIITTTNVLWTFLSVQNIGISSSKDGYYQLIVQDEGAVLLGDNTVSVLYKSKYDILRHMIFKTFINNDGSMLTTENCKIEWNNHTAELTLISSEGFAKRFYFHFEKICLIYRLVFMLSILLLVLIIKSKNVENENWFFIKIFAFYISYCFSIYLWDLRIPIGILTGLIIINKYTKRNVKIKKNILSISMLIYMFLNYYIPYLLLLYKNNI</sequence>
<reference evidence="2" key="1">
    <citation type="submission" date="2021-07" db="EMBL/GenBank/DDBJ databases">
        <title>Complete genome sequence of Crassaminicella sp. 143-21, isolated from a deep-sea hydrothermal vent.</title>
        <authorList>
            <person name="Li X."/>
        </authorList>
    </citation>
    <scope>NUCLEOTIDE SEQUENCE</scope>
    <source>
        <strain evidence="2">143-21</strain>
    </source>
</reference>
<feature type="transmembrane region" description="Helical" evidence="1">
    <location>
        <begin position="136"/>
        <end position="152"/>
    </location>
</feature>
<accession>A0ABX8RFR1</accession>
<dbReference type="RefSeq" id="WP_218283848.1">
    <property type="nucleotide sequence ID" value="NZ_CP078093.1"/>
</dbReference>
<proteinExistence type="predicted"/>
<evidence type="ECO:0000313" key="3">
    <source>
        <dbReference type="Proteomes" id="UP000886818"/>
    </source>
</evidence>
<keyword evidence="3" id="KW-1185">Reference proteome</keyword>
<dbReference type="Proteomes" id="UP000886818">
    <property type="component" value="Chromosome"/>
</dbReference>
<evidence type="ECO:0000256" key="1">
    <source>
        <dbReference type="SAM" id="Phobius"/>
    </source>
</evidence>